<dbReference type="Pfam" id="PF04314">
    <property type="entry name" value="PCuAC"/>
    <property type="match status" value="1"/>
</dbReference>
<dbReference type="Proteomes" id="UP000641932">
    <property type="component" value="Unassembled WGS sequence"/>
</dbReference>
<protein>
    <recommendedName>
        <fullName evidence="4">Copper chaperone PCu(A)C</fullName>
    </recommendedName>
</protein>
<dbReference type="AlphaFoldDB" id="A0A917ZLP3"/>
<gene>
    <name evidence="2" type="ORF">GCM10012280_22540</name>
</gene>
<proteinExistence type="predicted"/>
<reference evidence="2" key="1">
    <citation type="journal article" date="2014" name="Int. J. Syst. Evol. Microbiol.">
        <title>Complete genome sequence of Corynebacterium casei LMG S-19264T (=DSM 44701T), isolated from a smear-ripened cheese.</title>
        <authorList>
            <consortium name="US DOE Joint Genome Institute (JGI-PGF)"/>
            <person name="Walter F."/>
            <person name="Albersmeier A."/>
            <person name="Kalinowski J."/>
            <person name="Ruckert C."/>
        </authorList>
    </citation>
    <scope>NUCLEOTIDE SEQUENCE</scope>
    <source>
        <strain evidence="2">CGMCC 4.7201</strain>
    </source>
</reference>
<dbReference type="SUPFAM" id="SSF110087">
    <property type="entry name" value="DR1885-like metal-binding protein"/>
    <property type="match status" value="1"/>
</dbReference>
<accession>A0A917ZLP3</accession>
<feature type="region of interest" description="Disordered" evidence="1">
    <location>
        <begin position="1"/>
        <end position="25"/>
    </location>
</feature>
<name>A0A917ZLP3_9ACTN</name>
<dbReference type="PANTHER" id="PTHR36302:SF1">
    <property type="entry name" value="COPPER CHAPERONE PCU(A)C"/>
    <property type="match status" value="1"/>
</dbReference>
<dbReference type="Gene3D" id="2.60.40.1890">
    <property type="entry name" value="PCu(A)C copper chaperone"/>
    <property type="match status" value="1"/>
</dbReference>
<dbReference type="EMBL" id="BMMS01000008">
    <property type="protein sequence ID" value="GGO86436.1"/>
    <property type="molecule type" value="Genomic_DNA"/>
</dbReference>
<dbReference type="InterPro" id="IPR007410">
    <property type="entry name" value="LpqE-like"/>
</dbReference>
<comment type="caution">
    <text evidence="2">The sequence shown here is derived from an EMBL/GenBank/DDBJ whole genome shotgun (WGS) entry which is preliminary data.</text>
</comment>
<sequence length="189" mass="19114">MSSTADGTKAEAVAQAGGDETKPAPVKDRTACAGALVAVAALALLTGCGSSGAGGSGDGAGAKPRLSVEDPYVPRPASADMAAGYLTVRNTGKAADRLTEVTSDLTDDVTMHRTSGAGMEQVDGFEIPAGGRLVLSRGGNHLMLMGLSARPEVGEKVRFELHFATSGTIGVKVPVEPMTYRPPAEKTGS</sequence>
<dbReference type="InterPro" id="IPR058248">
    <property type="entry name" value="Lxx211020-like"/>
</dbReference>
<keyword evidence="3" id="KW-1185">Reference proteome</keyword>
<dbReference type="PANTHER" id="PTHR36302">
    <property type="entry name" value="BLR7088 PROTEIN"/>
    <property type="match status" value="1"/>
</dbReference>
<evidence type="ECO:0000256" key="1">
    <source>
        <dbReference type="SAM" id="MobiDB-lite"/>
    </source>
</evidence>
<evidence type="ECO:0000313" key="3">
    <source>
        <dbReference type="Proteomes" id="UP000641932"/>
    </source>
</evidence>
<organism evidence="2 3">
    <name type="scientific">Wenjunlia tyrosinilytica</name>
    <dbReference type="NCBI Taxonomy" id="1544741"/>
    <lineage>
        <taxon>Bacteria</taxon>
        <taxon>Bacillati</taxon>
        <taxon>Actinomycetota</taxon>
        <taxon>Actinomycetes</taxon>
        <taxon>Kitasatosporales</taxon>
        <taxon>Streptomycetaceae</taxon>
        <taxon>Wenjunlia</taxon>
    </lineage>
</organism>
<dbReference type="InterPro" id="IPR036182">
    <property type="entry name" value="PCuAC_sf"/>
</dbReference>
<evidence type="ECO:0008006" key="4">
    <source>
        <dbReference type="Google" id="ProtNLM"/>
    </source>
</evidence>
<dbReference type="RefSeq" id="WP_308425128.1">
    <property type="nucleotide sequence ID" value="NZ_BMMS01000008.1"/>
</dbReference>
<reference evidence="2" key="2">
    <citation type="submission" date="2020-09" db="EMBL/GenBank/DDBJ databases">
        <authorList>
            <person name="Sun Q."/>
            <person name="Zhou Y."/>
        </authorList>
    </citation>
    <scope>NUCLEOTIDE SEQUENCE</scope>
    <source>
        <strain evidence="2">CGMCC 4.7201</strain>
    </source>
</reference>
<evidence type="ECO:0000313" key="2">
    <source>
        <dbReference type="EMBL" id="GGO86436.1"/>
    </source>
</evidence>